<name>A0A814W5G0_9BILA</name>
<evidence type="ECO:0000313" key="3">
    <source>
        <dbReference type="EMBL" id="CAF1199499.1"/>
    </source>
</evidence>
<dbReference type="Proteomes" id="UP000663829">
    <property type="component" value="Unassembled WGS sequence"/>
</dbReference>
<organism evidence="3 6">
    <name type="scientific">Didymodactylos carnosus</name>
    <dbReference type="NCBI Taxonomy" id="1234261"/>
    <lineage>
        <taxon>Eukaryota</taxon>
        <taxon>Metazoa</taxon>
        <taxon>Spiralia</taxon>
        <taxon>Gnathifera</taxon>
        <taxon>Rotifera</taxon>
        <taxon>Eurotatoria</taxon>
        <taxon>Bdelloidea</taxon>
        <taxon>Philodinida</taxon>
        <taxon>Philodinidae</taxon>
        <taxon>Didymodactylos</taxon>
    </lineage>
</organism>
<dbReference type="Proteomes" id="UP000677228">
    <property type="component" value="Unassembled WGS sequence"/>
</dbReference>
<dbReference type="EMBL" id="CAJOBC010008531">
    <property type="protein sequence ID" value="CAF3964131.1"/>
    <property type="molecule type" value="Genomic_DNA"/>
</dbReference>
<dbReference type="EMBL" id="CAJOBA010005436">
    <property type="protein sequence ID" value="CAF3743446.1"/>
    <property type="molecule type" value="Genomic_DNA"/>
</dbReference>
<evidence type="ECO:0000256" key="1">
    <source>
        <dbReference type="SAM" id="Coils"/>
    </source>
</evidence>
<gene>
    <name evidence="3" type="ORF">GPM918_LOCUS23646</name>
    <name evidence="2" type="ORF">OVA965_LOCUS13155</name>
    <name evidence="5" type="ORF">SRO942_LOCUS23645</name>
    <name evidence="4" type="ORF">TMI583_LOCUS13158</name>
</gene>
<evidence type="ECO:0000313" key="2">
    <source>
        <dbReference type="EMBL" id="CAF0972089.1"/>
    </source>
</evidence>
<feature type="coiled-coil region" evidence="1">
    <location>
        <begin position="8"/>
        <end position="35"/>
    </location>
</feature>
<dbReference type="EMBL" id="CAJNOQ010008530">
    <property type="protein sequence ID" value="CAF1199499.1"/>
    <property type="molecule type" value="Genomic_DNA"/>
</dbReference>
<dbReference type="Proteomes" id="UP000681722">
    <property type="component" value="Unassembled WGS sequence"/>
</dbReference>
<proteinExistence type="predicted"/>
<keyword evidence="6" id="KW-1185">Reference proteome</keyword>
<comment type="caution">
    <text evidence="3">The sequence shown here is derived from an EMBL/GenBank/DDBJ whole genome shotgun (WGS) entry which is preliminary data.</text>
</comment>
<keyword evidence="1" id="KW-0175">Coiled coil</keyword>
<accession>A0A814W5G0</accession>
<evidence type="ECO:0000313" key="6">
    <source>
        <dbReference type="Proteomes" id="UP000663829"/>
    </source>
</evidence>
<dbReference type="EMBL" id="CAJNOK010005429">
    <property type="protein sequence ID" value="CAF0972089.1"/>
    <property type="molecule type" value="Genomic_DNA"/>
</dbReference>
<sequence length="54" mass="6178">CAKVQGAIRQVKMELKALLGDNQKTQKEKDDLYDKLVDELEDLSNLLGRLQQFS</sequence>
<evidence type="ECO:0000313" key="5">
    <source>
        <dbReference type="EMBL" id="CAF3964131.1"/>
    </source>
</evidence>
<evidence type="ECO:0000313" key="4">
    <source>
        <dbReference type="EMBL" id="CAF3743446.1"/>
    </source>
</evidence>
<protein>
    <submittedName>
        <fullName evidence="3">Uncharacterized protein</fullName>
    </submittedName>
</protein>
<dbReference type="AlphaFoldDB" id="A0A814W5G0"/>
<reference evidence="3" key="1">
    <citation type="submission" date="2021-02" db="EMBL/GenBank/DDBJ databases">
        <authorList>
            <person name="Nowell W R."/>
        </authorList>
    </citation>
    <scope>NUCLEOTIDE SEQUENCE</scope>
</reference>
<feature type="non-terminal residue" evidence="3">
    <location>
        <position position="1"/>
    </location>
</feature>
<dbReference type="Proteomes" id="UP000682733">
    <property type="component" value="Unassembled WGS sequence"/>
</dbReference>